<dbReference type="InterPro" id="IPR018060">
    <property type="entry name" value="HTH_AraC"/>
</dbReference>
<sequence>MAPGNTLQPIPVRDERSLFTLVENRSAYTLDACELNVFETHEAAKGVNLAFGYWVLTSMLRGKKVMHLFDKPGFDYFPGESIIVPPNELMKIDFPEAEKQNPTQCIALAISAEQIQSTIQLLNEQHPKAEAGEEWQVNEQYFHLANNVELADIINRLIRISINDHSREKDILANLALRELLVRLMQTQARQFFENNYKSLANSHRFGHIIQYIKENITSKIDVDKLSDKACMSRASFFRKFKEEFGFTPADYILKERIRLAKEYLRNPLNSVTQTCYMAGFQNLNYFIRAFKNKVGTTPKVFQQKTAGLGNLC</sequence>
<organism evidence="5 6">
    <name type="scientific">Pontibacter diazotrophicus</name>
    <dbReference type="NCBI Taxonomy" id="1400979"/>
    <lineage>
        <taxon>Bacteria</taxon>
        <taxon>Pseudomonadati</taxon>
        <taxon>Bacteroidota</taxon>
        <taxon>Cytophagia</taxon>
        <taxon>Cytophagales</taxon>
        <taxon>Hymenobacteraceae</taxon>
        <taxon>Pontibacter</taxon>
    </lineage>
</organism>
<dbReference type="PROSITE" id="PS00041">
    <property type="entry name" value="HTH_ARAC_FAMILY_1"/>
    <property type="match status" value="1"/>
</dbReference>
<dbReference type="PROSITE" id="PS01124">
    <property type="entry name" value="HTH_ARAC_FAMILY_2"/>
    <property type="match status" value="1"/>
</dbReference>
<dbReference type="Pfam" id="PF06719">
    <property type="entry name" value="AraC_N"/>
    <property type="match status" value="1"/>
</dbReference>
<dbReference type="AlphaFoldDB" id="A0A3D8LG54"/>
<dbReference type="GO" id="GO:0003700">
    <property type="term" value="F:DNA-binding transcription factor activity"/>
    <property type="evidence" value="ECO:0007669"/>
    <property type="project" value="InterPro"/>
</dbReference>
<dbReference type="PANTHER" id="PTHR43280">
    <property type="entry name" value="ARAC-FAMILY TRANSCRIPTIONAL REGULATOR"/>
    <property type="match status" value="1"/>
</dbReference>
<evidence type="ECO:0000256" key="1">
    <source>
        <dbReference type="ARBA" id="ARBA00023015"/>
    </source>
</evidence>
<protein>
    <submittedName>
        <fullName evidence="5">AraC family transcriptional regulator</fullName>
    </submittedName>
</protein>
<dbReference type="EMBL" id="QRGR01000004">
    <property type="protein sequence ID" value="RDV16316.1"/>
    <property type="molecule type" value="Genomic_DNA"/>
</dbReference>
<dbReference type="RefSeq" id="WP_115564176.1">
    <property type="nucleotide sequence ID" value="NZ_QRGR01000004.1"/>
</dbReference>
<dbReference type="OrthoDB" id="9779074at2"/>
<evidence type="ECO:0000313" key="5">
    <source>
        <dbReference type="EMBL" id="RDV16316.1"/>
    </source>
</evidence>
<feature type="domain" description="HTH araC/xylS-type" evidence="4">
    <location>
        <begin position="207"/>
        <end position="305"/>
    </location>
</feature>
<keyword evidence="3" id="KW-0804">Transcription</keyword>
<evidence type="ECO:0000313" key="6">
    <source>
        <dbReference type="Proteomes" id="UP000256708"/>
    </source>
</evidence>
<gene>
    <name evidence="5" type="ORF">DXT99_03665</name>
</gene>
<evidence type="ECO:0000256" key="2">
    <source>
        <dbReference type="ARBA" id="ARBA00023125"/>
    </source>
</evidence>
<dbReference type="Proteomes" id="UP000256708">
    <property type="component" value="Unassembled WGS sequence"/>
</dbReference>
<dbReference type="Gene3D" id="1.10.10.60">
    <property type="entry name" value="Homeodomain-like"/>
    <property type="match status" value="2"/>
</dbReference>
<keyword evidence="2" id="KW-0238">DNA-binding</keyword>
<evidence type="ECO:0000259" key="4">
    <source>
        <dbReference type="PROSITE" id="PS01124"/>
    </source>
</evidence>
<keyword evidence="1" id="KW-0805">Transcription regulation</keyword>
<dbReference type="PANTHER" id="PTHR43280:SF2">
    <property type="entry name" value="HTH-TYPE TRANSCRIPTIONAL REGULATOR EXSA"/>
    <property type="match status" value="1"/>
</dbReference>
<dbReference type="InterPro" id="IPR018062">
    <property type="entry name" value="HTH_AraC-typ_CS"/>
</dbReference>
<proteinExistence type="predicted"/>
<comment type="caution">
    <text evidence="5">The sequence shown here is derived from an EMBL/GenBank/DDBJ whole genome shotgun (WGS) entry which is preliminary data.</text>
</comment>
<dbReference type="Pfam" id="PF12833">
    <property type="entry name" value="HTH_18"/>
    <property type="match status" value="1"/>
</dbReference>
<evidence type="ECO:0000256" key="3">
    <source>
        <dbReference type="ARBA" id="ARBA00023163"/>
    </source>
</evidence>
<dbReference type="InterPro" id="IPR009057">
    <property type="entry name" value="Homeodomain-like_sf"/>
</dbReference>
<reference evidence="6" key="1">
    <citation type="submission" date="2018-08" db="EMBL/GenBank/DDBJ databases">
        <authorList>
            <person name="Liu Z.-W."/>
            <person name="Du Z.-J."/>
        </authorList>
    </citation>
    <scope>NUCLEOTIDE SEQUENCE [LARGE SCALE GENOMIC DNA]</scope>
    <source>
        <strain evidence="6">H4X</strain>
    </source>
</reference>
<dbReference type="SUPFAM" id="SSF46689">
    <property type="entry name" value="Homeodomain-like"/>
    <property type="match status" value="2"/>
</dbReference>
<dbReference type="GO" id="GO:0043565">
    <property type="term" value="F:sequence-specific DNA binding"/>
    <property type="evidence" value="ECO:0007669"/>
    <property type="project" value="InterPro"/>
</dbReference>
<accession>A0A3D8LG54</accession>
<name>A0A3D8LG54_9BACT</name>
<keyword evidence="6" id="KW-1185">Reference proteome</keyword>
<dbReference type="SMART" id="SM00342">
    <property type="entry name" value="HTH_ARAC"/>
    <property type="match status" value="1"/>
</dbReference>
<dbReference type="InterPro" id="IPR009594">
    <property type="entry name" value="Tscrpt_reg_HTH_AraC_N"/>
</dbReference>